<protein>
    <submittedName>
        <fullName evidence="2">Integral membrane protein TIGR01906</fullName>
    </submittedName>
</protein>
<organism evidence="2 3">
    <name type="scientific">Clostridium scatologenes</name>
    <dbReference type="NCBI Taxonomy" id="1548"/>
    <lineage>
        <taxon>Bacteria</taxon>
        <taxon>Bacillati</taxon>
        <taxon>Bacillota</taxon>
        <taxon>Clostridia</taxon>
        <taxon>Eubacteriales</taxon>
        <taxon>Clostridiaceae</taxon>
        <taxon>Clostridium</taxon>
    </lineage>
</organism>
<reference evidence="2 3" key="1">
    <citation type="journal article" date="2015" name="J. Biotechnol.">
        <title>Complete genome sequence of a malodorant-producing acetogen, Clostridium scatologenes ATCC 25775(T).</title>
        <authorList>
            <person name="Zhu Z."/>
            <person name="Guo T."/>
            <person name="Zheng H."/>
            <person name="Song T."/>
            <person name="Ouyang P."/>
            <person name="Xie J."/>
        </authorList>
    </citation>
    <scope>NUCLEOTIDE SEQUENCE [LARGE SCALE GENOMIC DNA]</scope>
    <source>
        <strain evidence="2 3">ATCC 25775</strain>
    </source>
</reference>
<feature type="transmembrane region" description="Helical" evidence="1">
    <location>
        <begin position="124"/>
        <end position="145"/>
    </location>
</feature>
<feature type="transmembrane region" description="Helical" evidence="1">
    <location>
        <begin position="181"/>
        <end position="204"/>
    </location>
</feature>
<evidence type="ECO:0000313" key="3">
    <source>
        <dbReference type="Proteomes" id="UP000033115"/>
    </source>
</evidence>
<proteinExistence type="predicted"/>
<feature type="transmembrane region" description="Helical" evidence="1">
    <location>
        <begin position="7"/>
        <end position="24"/>
    </location>
</feature>
<keyword evidence="1" id="KW-0812">Transmembrane</keyword>
<dbReference type="STRING" id="1548.CSCA_4590"/>
<keyword evidence="1" id="KW-0472">Membrane</keyword>
<gene>
    <name evidence="2" type="ORF">CSCA_4590</name>
</gene>
<feature type="transmembrane region" description="Helical" evidence="1">
    <location>
        <begin position="98"/>
        <end position="117"/>
    </location>
</feature>
<name>A0A0E3MBI2_CLOSL</name>
<sequence length="211" mass="25124">MKLDTYLKLIFSISISIFILLFSIKTTLNFKYLYYFDIKHLNIENSTSLSQKEIQITYDYLINYINDPKTETFNIPTLNSSNEGKIHFLEVKNIFKKLNSMFFIFTIIGILGALYTYKHKLFSIFNWASNLLLFICLFAWIPFYVNFNKSFNFFHETIFKNNYWLFDPNKDPVINILPEKYFFHCAISIILITLIASLLLKILYLKNRNGK</sequence>
<evidence type="ECO:0000256" key="1">
    <source>
        <dbReference type="SAM" id="Phobius"/>
    </source>
</evidence>
<dbReference type="NCBIfam" id="TIGR01906">
    <property type="entry name" value="integ_TIGR01906"/>
    <property type="match status" value="1"/>
</dbReference>
<dbReference type="Proteomes" id="UP000033115">
    <property type="component" value="Chromosome"/>
</dbReference>
<accession>A0A0E3MBI2</accession>
<keyword evidence="1" id="KW-1133">Transmembrane helix</keyword>
<keyword evidence="3" id="KW-1185">Reference proteome</keyword>
<dbReference type="AlphaFoldDB" id="A0A0E3MBI2"/>
<dbReference type="InterPro" id="IPR010178">
    <property type="entry name" value="Lit"/>
</dbReference>
<dbReference type="RefSeq" id="WP_029162915.1">
    <property type="nucleotide sequence ID" value="NZ_CP009933.1"/>
</dbReference>
<dbReference type="Pfam" id="PF07314">
    <property type="entry name" value="Lit"/>
    <property type="match status" value="1"/>
</dbReference>
<dbReference type="EMBL" id="CP009933">
    <property type="protein sequence ID" value="AKA71715.1"/>
    <property type="molecule type" value="Genomic_DNA"/>
</dbReference>
<dbReference type="KEGG" id="csq:CSCA_4590"/>
<evidence type="ECO:0000313" key="2">
    <source>
        <dbReference type="EMBL" id="AKA71715.1"/>
    </source>
</evidence>
<dbReference type="HOGENOM" id="CLU_093826_1_0_9"/>